<feature type="non-terminal residue" evidence="1">
    <location>
        <position position="52"/>
    </location>
</feature>
<keyword evidence="2" id="KW-1185">Reference proteome</keyword>
<accession>A0A8J4UNA8</accession>
<evidence type="ECO:0000313" key="2">
    <source>
        <dbReference type="Proteomes" id="UP000727407"/>
    </source>
</evidence>
<dbReference type="EMBL" id="QNUK01000092">
    <property type="protein sequence ID" value="KAF5902322.1"/>
    <property type="molecule type" value="Genomic_DNA"/>
</dbReference>
<protein>
    <submittedName>
        <fullName evidence="1">Uncharacterized protein</fullName>
    </submittedName>
</protein>
<sequence>NILTAIENTTLANDEMTARHVQQKLVTDFGVHLSLTSVRRARRKLGWKFGKT</sequence>
<dbReference type="AlphaFoldDB" id="A0A8J4UNA8"/>
<dbReference type="Proteomes" id="UP000727407">
    <property type="component" value="Unassembled WGS sequence"/>
</dbReference>
<feature type="non-terminal residue" evidence="1">
    <location>
        <position position="1"/>
    </location>
</feature>
<dbReference type="OrthoDB" id="6021633at2759"/>
<reference evidence="1" key="1">
    <citation type="submission" date="2020-07" db="EMBL/GenBank/DDBJ databases">
        <title>Clarias magur genome sequencing, assembly and annotation.</title>
        <authorList>
            <person name="Kushwaha B."/>
            <person name="Kumar R."/>
            <person name="Das P."/>
            <person name="Joshi C.G."/>
            <person name="Kumar D."/>
            <person name="Nagpure N.S."/>
            <person name="Pandey M."/>
            <person name="Agarwal S."/>
            <person name="Srivastava S."/>
            <person name="Singh M."/>
            <person name="Sahoo L."/>
            <person name="Jayasankar P."/>
            <person name="Meher P.K."/>
            <person name="Koringa P.G."/>
            <person name="Iquebal M.A."/>
            <person name="Das S.P."/>
            <person name="Bit A."/>
            <person name="Patnaik S."/>
            <person name="Patel N."/>
            <person name="Shah T.M."/>
            <person name="Hinsu A."/>
            <person name="Jena J.K."/>
        </authorList>
    </citation>
    <scope>NUCLEOTIDE SEQUENCE</scope>
    <source>
        <strain evidence="1">CIFAMagur01</strain>
        <tissue evidence="1">Testis</tissue>
    </source>
</reference>
<name>A0A8J4UNA8_CLAMG</name>
<comment type="caution">
    <text evidence="1">The sequence shown here is derived from an EMBL/GenBank/DDBJ whole genome shotgun (WGS) entry which is preliminary data.</text>
</comment>
<evidence type="ECO:0000313" key="1">
    <source>
        <dbReference type="EMBL" id="KAF5902322.1"/>
    </source>
</evidence>
<organism evidence="1 2">
    <name type="scientific">Clarias magur</name>
    <name type="common">Asian catfish</name>
    <name type="synonym">Macropteronotus magur</name>
    <dbReference type="NCBI Taxonomy" id="1594786"/>
    <lineage>
        <taxon>Eukaryota</taxon>
        <taxon>Metazoa</taxon>
        <taxon>Chordata</taxon>
        <taxon>Craniata</taxon>
        <taxon>Vertebrata</taxon>
        <taxon>Euteleostomi</taxon>
        <taxon>Actinopterygii</taxon>
        <taxon>Neopterygii</taxon>
        <taxon>Teleostei</taxon>
        <taxon>Ostariophysi</taxon>
        <taxon>Siluriformes</taxon>
        <taxon>Clariidae</taxon>
        <taxon>Clarias</taxon>
    </lineage>
</organism>
<proteinExistence type="predicted"/>
<gene>
    <name evidence="1" type="ORF">DAT39_007934</name>
</gene>